<reference evidence="20 21" key="1">
    <citation type="journal article" date="2016" name="Genome Biol. Evol.">
        <title>Gene Family Evolution Reflects Adaptation to Soil Environmental Stressors in the Genome of the Collembolan Orchesella cincta.</title>
        <authorList>
            <person name="Faddeeva-Vakhrusheva A."/>
            <person name="Derks M.F."/>
            <person name="Anvar S.Y."/>
            <person name="Agamennone V."/>
            <person name="Suring W."/>
            <person name="Smit S."/>
            <person name="van Straalen N.M."/>
            <person name="Roelofs D."/>
        </authorList>
    </citation>
    <scope>NUCLEOTIDE SEQUENCE [LARGE SCALE GENOMIC DNA]</scope>
    <source>
        <tissue evidence="20">Mixed pool</tissue>
    </source>
</reference>
<dbReference type="GO" id="GO:0004818">
    <property type="term" value="F:glutamate-tRNA ligase activity"/>
    <property type="evidence" value="ECO:0007669"/>
    <property type="project" value="UniProtKB-EC"/>
</dbReference>
<dbReference type="CDD" id="cd00808">
    <property type="entry name" value="GluRS_core"/>
    <property type="match status" value="1"/>
</dbReference>
<evidence type="ECO:0000256" key="9">
    <source>
        <dbReference type="ARBA" id="ARBA00030865"/>
    </source>
</evidence>
<evidence type="ECO:0000256" key="4">
    <source>
        <dbReference type="ARBA" id="ARBA00022598"/>
    </source>
</evidence>
<keyword evidence="8 17" id="KW-0030">Aminoacyl-tRNA synthetase</keyword>
<evidence type="ECO:0000256" key="14">
    <source>
        <dbReference type="ARBA" id="ARBA00047366"/>
    </source>
</evidence>
<comment type="catalytic activity">
    <reaction evidence="15">
        <text>tRNA(Glx) + L-glutamate + ATP = L-glutamyl-tRNA(Glx) + AMP + diphosphate</text>
        <dbReference type="Rhea" id="RHEA:18397"/>
        <dbReference type="Rhea" id="RHEA-COMP:9713"/>
        <dbReference type="Rhea" id="RHEA-COMP:9716"/>
        <dbReference type="ChEBI" id="CHEBI:29985"/>
        <dbReference type="ChEBI" id="CHEBI:30616"/>
        <dbReference type="ChEBI" id="CHEBI:33019"/>
        <dbReference type="ChEBI" id="CHEBI:78442"/>
        <dbReference type="ChEBI" id="CHEBI:78520"/>
        <dbReference type="ChEBI" id="CHEBI:456215"/>
        <dbReference type="EC" id="6.1.1.24"/>
    </reaction>
    <physiologicalReaction direction="left-to-right" evidence="15">
        <dbReference type="Rhea" id="RHEA:18398"/>
    </physiologicalReaction>
</comment>
<evidence type="ECO:0000313" key="21">
    <source>
        <dbReference type="Proteomes" id="UP000094527"/>
    </source>
</evidence>
<dbReference type="InterPro" id="IPR001412">
    <property type="entry name" value="aa-tRNA-synth_I_CS"/>
</dbReference>
<comment type="similarity">
    <text evidence="2">Belongs to the class-I aminoacyl-tRNA synthetase family. Glutamate--tRNA ligase type 1 subfamily.</text>
</comment>
<comment type="caution">
    <text evidence="20">The sequence shown here is derived from an EMBL/GenBank/DDBJ whole genome shotgun (WGS) entry which is preliminary data.</text>
</comment>
<feature type="domain" description="Aminoacyl-tRNA synthetase class I anticodon-binding" evidence="19">
    <location>
        <begin position="388"/>
        <end position="516"/>
    </location>
</feature>
<dbReference type="InterPro" id="IPR004527">
    <property type="entry name" value="Glu-tRNA-ligase_bac/mito"/>
</dbReference>
<comment type="subcellular location">
    <subcellularLocation>
        <location evidence="1">Mitochondrion</location>
    </subcellularLocation>
</comment>
<evidence type="ECO:0000256" key="15">
    <source>
        <dbReference type="ARBA" id="ARBA00047479"/>
    </source>
</evidence>
<dbReference type="PANTHER" id="PTHR43311">
    <property type="entry name" value="GLUTAMATE--TRNA LIGASE"/>
    <property type="match status" value="1"/>
</dbReference>
<evidence type="ECO:0000259" key="19">
    <source>
        <dbReference type="Pfam" id="PF19269"/>
    </source>
</evidence>
<accession>A0A1D2NHN5</accession>
<dbReference type="InterPro" id="IPR008925">
    <property type="entry name" value="aa_tRNA-synth_I_cd-bd_sf"/>
</dbReference>
<dbReference type="OMA" id="QAPRYDN"/>
<keyword evidence="5 17" id="KW-0547">Nucleotide-binding</keyword>
<dbReference type="Pfam" id="PF00749">
    <property type="entry name" value="tRNA-synt_1c"/>
    <property type="match status" value="1"/>
</dbReference>
<evidence type="ECO:0000256" key="1">
    <source>
        <dbReference type="ARBA" id="ARBA00004173"/>
    </source>
</evidence>
<comment type="catalytic activity">
    <reaction evidence="14">
        <text>tRNA(Glu) + L-glutamate + ATP = L-glutamyl-tRNA(Glu) + AMP + diphosphate</text>
        <dbReference type="Rhea" id="RHEA:23540"/>
        <dbReference type="Rhea" id="RHEA-COMP:9663"/>
        <dbReference type="Rhea" id="RHEA-COMP:9680"/>
        <dbReference type="ChEBI" id="CHEBI:29985"/>
        <dbReference type="ChEBI" id="CHEBI:30616"/>
        <dbReference type="ChEBI" id="CHEBI:33019"/>
        <dbReference type="ChEBI" id="CHEBI:78442"/>
        <dbReference type="ChEBI" id="CHEBI:78520"/>
        <dbReference type="ChEBI" id="CHEBI:456215"/>
        <dbReference type="EC" id="6.1.1.17"/>
    </reaction>
    <physiologicalReaction direction="left-to-right" evidence="14">
        <dbReference type="Rhea" id="RHEA:23541"/>
    </physiologicalReaction>
</comment>
<dbReference type="GO" id="GO:0008270">
    <property type="term" value="F:zinc ion binding"/>
    <property type="evidence" value="ECO:0007669"/>
    <property type="project" value="InterPro"/>
</dbReference>
<evidence type="ECO:0000256" key="6">
    <source>
        <dbReference type="ARBA" id="ARBA00022840"/>
    </source>
</evidence>
<dbReference type="InterPro" id="IPR033910">
    <property type="entry name" value="GluRS_core"/>
</dbReference>
<evidence type="ECO:0000256" key="5">
    <source>
        <dbReference type="ARBA" id="ARBA00022741"/>
    </source>
</evidence>
<dbReference type="InterPro" id="IPR014729">
    <property type="entry name" value="Rossmann-like_a/b/a_fold"/>
</dbReference>
<dbReference type="EMBL" id="LJIJ01000040">
    <property type="protein sequence ID" value="ODN04605.1"/>
    <property type="molecule type" value="Genomic_DNA"/>
</dbReference>
<dbReference type="EC" id="6.1.1.17" evidence="3"/>
<dbReference type="InterPro" id="IPR045462">
    <property type="entry name" value="aa-tRNA-synth_I_cd-bd"/>
</dbReference>
<dbReference type="InterPro" id="IPR020058">
    <property type="entry name" value="Glu/Gln-tRNA-synth_Ib_cat-dom"/>
</dbReference>
<keyword evidence="7 17" id="KW-0648">Protein biosynthesis</keyword>
<protein>
    <recommendedName>
        <fullName evidence="11">Nondiscriminating glutamyl-tRNA synthetase EARS2, mitochondrial</fullName>
        <ecNumber evidence="3">6.1.1.17</ecNumber>
        <ecNumber evidence="10">6.1.1.24</ecNumber>
    </recommendedName>
    <alternativeName>
        <fullName evidence="13">Glutamate--tRNA(Gln) ligase EARS2, mitochondrial</fullName>
    </alternativeName>
    <alternativeName>
        <fullName evidence="9">Glutamyl-tRNA synthetase</fullName>
    </alternativeName>
    <alternativeName>
        <fullName evidence="12">Mitochondrial glutamyl-tRNA synthetase</fullName>
    </alternativeName>
</protein>
<dbReference type="PANTHER" id="PTHR43311:SF2">
    <property type="entry name" value="GLUTAMATE--TRNA LIGASE, MITOCHONDRIAL-RELATED"/>
    <property type="match status" value="1"/>
</dbReference>
<dbReference type="OrthoDB" id="428822at2759"/>
<dbReference type="SUPFAM" id="SSF52374">
    <property type="entry name" value="Nucleotidylyl transferase"/>
    <property type="match status" value="1"/>
</dbReference>
<dbReference type="PROSITE" id="PS00178">
    <property type="entry name" value="AA_TRNA_LIGASE_I"/>
    <property type="match status" value="1"/>
</dbReference>
<evidence type="ECO:0000256" key="13">
    <source>
        <dbReference type="ARBA" id="ARBA00044313"/>
    </source>
</evidence>
<evidence type="ECO:0000256" key="3">
    <source>
        <dbReference type="ARBA" id="ARBA00012835"/>
    </source>
</evidence>
<dbReference type="GO" id="GO:0000049">
    <property type="term" value="F:tRNA binding"/>
    <property type="evidence" value="ECO:0007669"/>
    <property type="project" value="InterPro"/>
</dbReference>
<evidence type="ECO:0000256" key="12">
    <source>
        <dbReference type="ARBA" id="ARBA00044251"/>
    </source>
</evidence>
<dbReference type="Gene3D" id="3.40.50.620">
    <property type="entry name" value="HUPs"/>
    <property type="match status" value="1"/>
</dbReference>
<evidence type="ECO:0000256" key="17">
    <source>
        <dbReference type="RuleBase" id="RU363037"/>
    </source>
</evidence>
<dbReference type="SUPFAM" id="SSF48163">
    <property type="entry name" value="An anticodon-binding domain of class I aminoacyl-tRNA synthetases"/>
    <property type="match status" value="1"/>
</dbReference>
<dbReference type="GO" id="GO:0005524">
    <property type="term" value="F:ATP binding"/>
    <property type="evidence" value="ECO:0007669"/>
    <property type="project" value="UniProtKB-KW"/>
</dbReference>
<evidence type="ECO:0000256" key="8">
    <source>
        <dbReference type="ARBA" id="ARBA00023146"/>
    </source>
</evidence>
<dbReference type="FunFam" id="3.40.50.620:FF:000045">
    <property type="entry name" value="Glutamate--tRNA ligase, mitochondrial"/>
    <property type="match status" value="1"/>
</dbReference>
<dbReference type="AlphaFoldDB" id="A0A1D2NHN5"/>
<gene>
    <name evidence="20" type="ORF">Ocin01_02103</name>
</gene>
<dbReference type="HAMAP" id="MF_00022">
    <property type="entry name" value="Glu_tRNA_synth_type1"/>
    <property type="match status" value="1"/>
</dbReference>
<evidence type="ECO:0000313" key="20">
    <source>
        <dbReference type="EMBL" id="ODN04605.1"/>
    </source>
</evidence>
<dbReference type="InterPro" id="IPR049940">
    <property type="entry name" value="GluQ/Sye"/>
</dbReference>
<evidence type="ECO:0000256" key="16">
    <source>
        <dbReference type="ARBA" id="ARBA00047689"/>
    </source>
</evidence>
<dbReference type="Gene3D" id="1.10.10.350">
    <property type="match status" value="1"/>
</dbReference>
<keyword evidence="4 17" id="KW-0436">Ligase</keyword>
<evidence type="ECO:0000256" key="2">
    <source>
        <dbReference type="ARBA" id="ARBA00007894"/>
    </source>
</evidence>
<evidence type="ECO:0000259" key="18">
    <source>
        <dbReference type="Pfam" id="PF00749"/>
    </source>
</evidence>
<dbReference type="STRING" id="48709.A0A1D2NHN5"/>
<dbReference type="InterPro" id="IPR000924">
    <property type="entry name" value="Glu/Gln-tRNA-synth"/>
</dbReference>
<evidence type="ECO:0000256" key="10">
    <source>
        <dbReference type="ARBA" id="ARBA00044054"/>
    </source>
</evidence>
<dbReference type="EC" id="6.1.1.24" evidence="10"/>
<dbReference type="GO" id="GO:0005739">
    <property type="term" value="C:mitochondrion"/>
    <property type="evidence" value="ECO:0007669"/>
    <property type="project" value="UniProtKB-SubCell"/>
</dbReference>
<name>A0A1D2NHN5_ORCCI</name>
<organism evidence="20 21">
    <name type="scientific">Orchesella cincta</name>
    <name type="common">Springtail</name>
    <name type="synonym">Podura cincta</name>
    <dbReference type="NCBI Taxonomy" id="48709"/>
    <lineage>
        <taxon>Eukaryota</taxon>
        <taxon>Metazoa</taxon>
        <taxon>Ecdysozoa</taxon>
        <taxon>Arthropoda</taxon>
        <taxon>Hexapoda</taxon>
        <taxon>Collembola</taxon>
        <taxon>Entomobryomorpha</taxon>
        <taxon>Entomobryoidea</taxon>
        <taxon>Orchesellidae</taxon>
        <taxon>Orchesellinae</taxon>
        <taxon>Orchesella</taxon>
    </lineage>
</organism>
<dbReference type="PRINTS" id="PR00987">
    <property type="entry name" value="TRNASYNTHGLU"/>
</dbReference>
<keyword evidence="6 17" id="KW-0067">ATP-binding</keyword>
<dbReference type="InterPro" id="IPR020751">
    <property type="entry name" value="aa-tRNA-synth_I_codon-bd_sub2"/>
</dbReference>
<dbReference type="GO" id="GO:0050561">
    <property type="term" value="F:glutamate-tRNA(Gln) ligase activity"/>
    <property type="evidence" value="ECO:0007669"/>
    <property type="project" value="UniProtKB-EC"/>
</dbReference>
<evidence type="ECO:0000256" key="11">
    <source>
        <dbReference type="ARBA" id="ARBA00044142"/>
    </source>
</evidence>
<dbReference type="GO" id="GO:0006424">
    <property type="term" value="P:glutamyl-tRNA aminoacylation"/>
    <property type="evidence" value="ECO:0007669"/>
    <property type="project" value="InterPro"/>
</dbReference>
<sequence length="533" mass="61108">MMGNRKCLSLLRKLRFCGGGHRQFSVNAAKVNQPVRVRFAPSPTGLLHLGGFRTALLNYLFAVKNGGKFLLRIEDTDQTRLVPEALKMIEADLQWLGIEPHESPSNPGKHGPYIQSQRLSIYQENLGKLIESGHAYECFCSAKRLELMRREASRLRQPSRYDNKCRDLTREEVKKKKVAGEQFCVRFKLEPEHLVLNDMVYGHIEFDLTDMNYEGDPIIMKSDGYPTYHFANVVDDHFMEISHVLRGVEWQISTPKHLQMYKAFKWEPPRYAHLPIVLNKDGTKLSKRQGDISVSHYRDQTYFPIALSNFVTKSGGGFSDHTVERLYTMKELAKTFDISNVNTGGCRLDFILLEKLNQLKLDAAIKTDLQTVSKTLVDAISARNLKVDDYSQEYIEDVVRWCSQRVSKVKDLVSPGFEYLWSQPDPSLLSKVSTSPDVLQKFISECPNKIFKGNDKIKDTEGISEILEEFSTFHNLKQKTFLKDLRIMLCGVTKGPPIVEVFLLFGKDMTCSRMQKSVEYLLQNTPMSRVQAR</sequence>
<evidence type="ECO:0000256" key="7">
    <source>
        <dbReference type="ARBA" id="ARBA00022917"/>
    </source>
</evidence>
<dbReference type="NCBIfam" id="TIGR00464">
    <property type="entry name" value="gltX_bact"/>
    <property type="match status" value="1"/>
</dbReference>
<keyword evidence="21" id="KW-1185">Reference proteome</keyword>
<dbReference type="Proteomes" id="UP000094527">
    <property type="component" value="Unassembled WGS sequence"/>
</dbReference>
<feature type="domain" description="Glutamyl/glutaminyl-tRNA synthetase class Ib catalytic" evidence="18">
    <location>
        <begin position="35"/>
        <end position="341"/>
    </location>
</feature>
<dbReference type="Pfam" id="PF19269">
    <property type="entry name" value="Anticodon_2"/>
    <property type="match status" value="1"/>
</dbReference>
<comment type="catalytic activity">
    <reaction evidence="16">
        <text>tRNA(Gln) + L-glutamate + ATP = L-glutamyl-tRNA(Gln) + AMP + diphosphate</text>
        <dbReference type="Rhea" id="RHEA:64612"/>
        <dbReference type="Rhea" id="RHEA-COMP:9662"/>
        <dbReference type="Rhea" id="RHEA-COMP:9684"/>
        <dbReference type="ChEBI" id="CHEBI:29985"/>
        <dbReference type="ChEBI" id="CHEBI:30616"/>
        <dbReference type="ChEBI" id="CHEBI:33019"/>
        <dbReference type="ChEBI" id="CHEBI:78442"/>
        <dbReference type="ChEBI" id="CHEBI:78520"/>
        <dbReference type="ChEBI" id="CHEBI:456215"/>
    </reaction>
    <physiologicalReaction direction="left-to-right" evidence="16">
        <dbReference type="Rhea" id="RHEA:64613"/>
    </physiologicalReaction>
</comment>
<proteinExistence type="inferred from homology"/>